<keyword evidence="1" id="KW-1133">Transmembrane helix</keyword>
<reference evidence="2 3" key="1">
    <citation type="submission" date="2016-08" db="EMBL/GenBank/DDBJ databases">
        <title>Complete genome sequence of Mycobacterium shinshuense, a subspecies of M. ulcerans.</title>
        <authorList>
            <person name="Yoshida M."/>
            <person name="Ogura Y."/>
            <person name="Hayashi T."/>
            <person name="Hoshino Y."/>
        </authorList>
    </citation>
    <scope>NUCLEOTIDE SEQUENCE [LARGE SCALE GENOMIC DNA]</scope>
    <source>
        <strain evidence="3">ATCC 33728</strain>
    </source>
</reference>
<evidence type="ECO:0008006" key="4">
    <source>
        <dbReference type="Google" id="ProtNLM"/>
    </source>
</evidence>
<gene>
    <name evidence="2" type="ORF">SHTP_3958</name>
</gene>
<name>A0A1B4Y792_MYCUL</name>
<evidence type="ECO:0000313" key="2">
    <source>
        <dbReference type="EMBL" id="BAV42927.1"/>
    </source>
</evidence>
<dbReference type="AlphaFoldDB" id="A0A1B4Y792"/>
<protein>
    <recommendedName>
        <fullName evidence="4">Type VII secretion-associated protein</fullName>
    </recommendedName>
</protein>
<proteinExistence type="predicted"/>
<keyword evidence="1" id="KW-0812">Transmembrane</keyword>
<dbReference type="Proteomes" id="UP000218067">
    <property type="component" value="Chromosome"/>
</dbReference>
<dbReference type="InterPro" id="IPR023840">
    <property type="entry name" value="T7SS_Rv3446c"/>
</dbReference>
<evidence type="ECO:0000256" key="1">
    <source>
        <dbReference type="SAM" id="Phobius"/>
    </source>
</evidence>
<accession>A0A1B4Y792</accession>
<organism evidence="2 3">
    <name type="scientific">Mycobacterium ulcerans subsp. shinshuense</name>
    <dbReference type="NCBI Taxonomy" id="1124626"/>
    <lineage>
        <taxon>Bacteria</taxon>
        <taxon>Bacillati</taxon>
        <taxon>Actinomycetota</taxon>
        <taxon>Actinomycetes</taxon>
        <taxon>Mycobacteriales</taxon>
        <taxon>Mycobacteriaceae</taxon>
        <taxon>Mycobacterium</taxon>
        <taxon>Mycobacterium ulcerans group</taxon>
    </lineage>
</organism>
<dbReference type="RefSeq" id="WP_096371627.1">
    <property type="nucleotide sequence ID" value="NZ_AP017624.1"/>
</dbReference>
<keyword evidence="1" id="KW-0472">Membrane</keyword>
<sequence>MNAHRAMIEAGPQAIRRLCCGTETVADIEVCAAALAAIDDPVALVGDRPVQVWSLWSTTLRRLAEGHRAGMIVVHPSWWSAARVAVVTRAARAAGDEADDTHVDRAAQVWLRPRSWLLRRATTEATVVVEIADRLVAVVGEHRTAVPRRAEPERTAEEVAAAVDAMTPGIRTAVVIDAPGAVAGASELGASICAALVGGQRIAQVNDPRLIGLARSATTEPVLGSAPAPPHRSITRLAGPAVAGIGATVVAVLMVAGLARPDRRAVSAVVATPTTVLVEGHVAVAIPTGWPTQRVIGGPGSMRVQITSPADPEVALHVTQSPVPGETLAGTAERLKRAIDAEPAGVFVDFDPSGVSAGRPAVTYREVRTGHDVRWTVVLDTAVRISIGCQSRTGAAEAIREVCERAVRSAHAVH</sequence>
<dbReference type="EMBL" id="AP017624">
    <property type="protein sequence ID" value="BAV42927.1"/>
    <property type="molecule type" value="Genomic_DNA"/>
</dbReference>
<dbReference type="GeneID" id="93438529"/>
<evidence type="ECO:0000313" key="3">
    <source>
        <dbReference type="Proteomes" id="UP000218067"/>
    </source>
</evidence>
<feature type="transmembrane region" description="Helical" evidence="1">
    <location>
        <begin position="237"/>
        <end position="259"/>
    </location>
</feature>
<dbReference type="NCBIfam" id="TIGR03931">
    <property type="entry name" value="T7SS_Rv3446c"/>
    <property type="match status" value="1"/>
</dbReference>